<keyword evidence="2" id="KW-0813">Transport</keyword>
<feature type="transmembrane region" description="Helical" evidence="7">
    <location>
        <begin position="501"/>
        <end position="522"/>
    </location>
</feature>
<evidence type="ECO:0000256" key="2">
    <source>
        <dbReference type="ARBA" id="ARBA00022448"/>
    </source>
</evidence>
<evidence type="ECO:0000256" key="4">
    <source>
        <dbReference type="ARBA" id="ARBA00022989"/>
    </source>
</evidence>
<feature type="transmembrane region" description="Helical" evidence="7">
    <location>
        <begin position="463"/>
        <end position="489"/>
    </location>
</feature>
<feature type="transmembrane region" description="Helical" evidence="7">
    <location>
        <begin position="433"/>
        <end position="451"/>
    </location>
</feature>
<feature type="transmembrane region" description="Helical" evidence="7">
    <location>
        <begin position="108"/>
        <end position="132"/>
    </location>
</feature>
<feature type="transmembrane region" description="Helical" evidence="7">
    <location>
        <begin position="405"/>
        <end position="427"/>
    </location>
</feature>
<keyword evidence="3 7" id="KW-0812">Transmembrane</keyword>
<feature type="transmembrane region" description="Helical" evidence="7">
    <location>
        <begin position="84"/>
        <end position="102"/>
    </location>
</feature>
<dbReference type="OrthoDB" id="3257095at2759"/>
<feature type="region of interest" description="Disordered" evidence="6">
    <location>
        <begin position="543"/>
        <end position="565"/>
    </location>
</feature>
<dbReference type="PIRSF" id="PIRSF006060">
    <property type="entry name" value="AA_transporter"/>
    <property type="match status" value="1"/>
</dbReference>
<dbReference type="PANTHER" id="PTHR45649:SF4">
    <property type="entry name" value="TRANSPORTER, PUTATIVE (EUROFUNG)-RELATED"/>
    <property type="match status" value="1"/>
</dbReference>
<sequence length="565" mass="61995">MEIGPVPTPTSRAGNYEPADDSGRDTAVVGVDGAVDAKTPRADLENAREGAKHFYNCSDADVLDMQRLGKHQEVKRRFGWKTTLGFASINMTTWEYVLLVLSTSLNNFGLAATFWTFIGTVICYTSVVLSLAEMASMAPTAAGQYSWISEFSSPWCQKILSYACGWWSSLSWIATTARSSFLAMFTDWQMTLSMIVVLSLSILMNNWWARGLSGLQVFALLAHIGEWIAMCIALLVSYSSHFSAPGEIFLHVLSHSWWPKWDWMCLASQVSVIYCNLGQDSVVHIAEEVKDASIVVPRCIVASYVSNVLLGTVTLIFMFFCISPLDAVTNSTKPHMRLFFDPCIPVPGIFLNMMLFFLVLLILLRNISALATATRQLWAFARDNGFPGCNTIKIINRSREVPVHAIWTATLLATTLCLIHLGGTIAFEAVTSISLIGILSTNILAIGSLVYRRISNSNSLPQARWSLGCLGLPINIIAICHCAFVLVFACFPTKLPLTPSTASWGPLVWVVVVLFTGLMYWAHGKKNYTPPANFILGSDSKSNTPKYEGDSRGSLESVGLGLGMG</sequence>
<dbReference type="GO" id="GO:0022857">
    <property type="term" value="F:transmembrane transporter activity"/>
    <property type="evidence" value="ECO:0007669"/>
    <property type="project" value="InterPro"/>
</dbReference>
<evidence type="ECO:0000313" key="9">
    <source>
        <dbReference type="Proteomes" id="UP000799291"/>
    </source>
</evidence>
<dbReference type="GO" id="GO:0016020">
    <property type="term" value="C:membrane"/>
    <property type="evidence" value="ECO:0007669"/>
    <property type="project" value="UniProtKB-SubCell"/>
</dbReference>
<feature type="transmembrane region" description="Helical" evidence="7">
    <location>
        <begin position="188"/>
        <end position="209"/>
    </location>
</feature>
<dbReference type="PANTHER" id="PTHR45649">
    <property type="entry name" value="AMINO-ACID PERMEASE BAT1"/>
    <property type="match status" value="1"/>
</dbReference>
<evidence type="ECO:0000256" key="6">
    <source>
        <dbReference type="SAM" id="MobiDB-lite"/>
    </source>
</evidence>
<feature type="transmembrane region" description="Helical" evidence="7">
    <location>
        <begin position="215"/>
        <end position="236"/>
    </location>
</feature>
<evidence type="ECO:0000256" key="7">
    <source>
        <dbReference type="SAM" id="Phobius"/>
    </source>
</evidence>
<name>A0A6G1JL40_9PLEO</name>
<dbReference type="AlphaFoldDB" id="A0A6G1JL40"/>
<feature type="transmembrane region" description="Helical" evidence="7">
    <location>
        <begin position="345"/>
        <end position="364"/>
    </location>
</feature>
<evidence type="ECO:0000256" key="3">
    <source>
        <dbReference type="ARBA" id="ARBA00022692"/>
    </source>
</evidence>
<dbReference type="Pfam" id="PF13520">
    <property type="entry name" value="AA_permease_2"/>
    <property type="match status" value="1"/>
</dbReference>
<reference evidence="8" key="1">
    <citation type="journal article" date="2020" name="Stud. Mycol.">
        <title>101 Dothideomycetes genomes: a test case for predicting lifestyles and emergence of pathogens.</title>
        <authorList>
            <person name="Haridas S."/>
            <person name="Albert R."/>
            <person name="Binder M."/>
            <person name="Bloem J."/>
            <person name="Labutti K."/>
            <person name="Salamov A."/>
            <person name="Andreopoulos B."/>
            <person name="Baker S."/>
            <person name="Barry K."/>
            <person name="Bills G."/>
            <person name="Bluhm B."/>
            <person name="Cannon C."/>
            <person name="Castanera R."/>
            <person name="Culley D."/>
            <person name="Daum C."/>
            <person name="Ezra D."/>
            <person name="Gonzalez J."/>
            <person name="Henrissat B."/>
            <person name="Kuo A."/>
            <person name="Liang C."/>
            <person name="Lipzen A."/>
            <person name="Lutzoni F."/>
            <person name="Magnuson J."/>
            <person name="Mondo S."/>
            <person name="Nolan M."/>
            <person name="Ohm R."/>
            <person name="Pangilinan J."/>
            <person name="Park H.-J."/>
            <person name="Ramirez L."/>
            <person name="Alfaro M."/>
            <person name="Sun H."/>
            <person name="Tritt A."/>
            <person name="Yoshinaga Y."/>
            <person name="Zwiers L.-H."/>
            <person name="Turgeon B."/>
            <person name="Goodwin S."/>
            <person name="Spatafora J."/>
            <person name="Crous P."/>
            <person name="Grigoriev I."/>
        </authorList>
    </citation>
    <scope>NUCLEOTIDE SEQUENCE</scope>
    <source>
        <strain evidence="8">CBS 122367</strain>
    </source>
</reference>
<feature type="transmembrane region" description="Helical" evidence="7">
    <location>
        <begin position="304"/>
        <end position="325"/>
    </location>
</feature>
<proteinExistence type="predicted"/>
<dbReference type="Proteomes" id="UP000799291">
    <property type="component" value="Unassembled WGS sequence"/>
</dbReference>
<comment type="subcellular location">
    <subcellularLocation>
        <location evidence="1">Membrane</location>
        <topology evidence="1">Multi-pass membrane protein</topology>
    </subcellularLocation>
</comment>
<dbReference type="Gene3D" id="1.20.1740.10">
    <property type="entry name" value="Amino acid/polyamine transporter I"/>
    <property type="match status" value="1"/>
</dbReference>
<gene>
    <name evidence="8" type="ORF">K458DRAFT_455151</name>
</gene>
<accession>A0A6G1JL40</accession>
<keyword evidence="4 7" id="KW-1133">Transmembrane helix</keyword>
<keyword evidence="5 7" id="KW-0472">Membrane</keyword>
<evidence type="ECO:0000256" key="1">
    <source>
        <dbReference type="ARBA" id="ARBA00004141"/>
    </source>
</evidence>
<dbReference type="InterPro" id="IPR002293">
    <property type="entry name" value="AA/rel_permease1"/>
</dbReference>
<feature type="region of interest" description="Disordered" evidence="6">
    <location>
        <begin position="1"/>
        <end position="24"/>
    </location>
</feature>
<evidence type="ECO:0000256" key="5">
    <source>
        <dbReference type="ARBA" id="ARBA00023136"/>
    </source>
</evidence>
<evidence type="ECO:0000313" key="8">
    <source>
        <dbReference type="EMBL" id="KAF2690941.1"/>
    </source>
</evidence>
<dbReference type="EMBL" id="MU005570">
    <property type="protein sequence ID" value="KAF2690941.1"/>
    <property type="molecule type" value="Genomic_DNA"/>
</dbReference>
<keyword evidence="9" id="KW-1185">Reference proteome</keyword>
<organism evidence="8 9">
    <name type="scientific">Lentithecium fluviatile CBS 122367</name>
    <dbReference type="NCBI Taxonomy" id="1168545"/>
    <lineage>
        <taxon>Eukaryota</taxon>
        <taxon>Fungi</taxon>
        <taxon>Dikarya</taxon>
        <taxon>Ascomycota</taxon>
        <taxon>Pezizomycotina</taxon>
        <taxon>Dothideomycetes</taxon>
        <taxon>Pleosporomycetidae</taxon>
        <taxon>Pleosporales</taxon>
        <taxon>Massarineae</taxon>
        <taxon>Lentitheciaceae</taxon>
        <taxon>Lentithecium</taxon>
    </lineage>
</organism>
<protein>
    <submittedName>
        <fullName evidence="8">Amino acid transporter</fullName>
    </submittedName>
</protein>